<comment type="caution">
    <text evidence="3">The sequence shown here is derived from an EMBL/GenBank/DDBJ whole genome shotgun (WGS) entry which is preliminary data.</text>
</comment>
<keyword evidence="4" id="KW-1185">Reference proteome</keyword>
<feature type="transmembrane region" description="Helical" evidence="2">
    <location>
        <begin position="21"/>
        <end position="38"/>
    </location>
</feature>
<keyword evidence="2" id="KW-1133">Transmembrane helix</keyword>
<sequence>MSRTYGEGAQRLHIARGKCGVHNLSVGILLTMLSYGVYTTAPRRGNWPRPRPAGQRTRLMSGENDLDADLHTLTFAWSYLPTPPRPTRKSHSARRGGGRSFQHRDAANLKEPRNATVRCFGVTNMLVHILLGRLAAHSNFSYRYLGLAILMTPNNRVAKCNCLRASIFNIFAAFRNGRAHAFCTLCTSREVLFRIQGPYTVSQ</sequence>
<name>A0ABR3HSX8_LOXSC</name>
<evidence type="ECO:0000256" key="2">
    <source>
        <dbReference type="SAM" id="Phobius"/>
    </source>
</evidence>
<organism evidence="3 4">
    <name type="scientific">Loxostege sticticalis</name>
    <name type="common">Beet webworm moth</name>
    <dbReference type="NCBI Taxonomy" id="481309"/>
    <lineage>
        <taxon>Eukaryota</taxon>
        <taxon>Metazoa</taxon>
        <taxon>Ecdysozoa</taxon>
        <taxon>Arthropoda</taxon>
        <taxon>Hexapoda</taxon>
        <taxon>Insecta</taxon>
        <taxon>Pterygota</taxon>
        <taxon>Neoptera</taxon>
        <taxon>Endopterygota</taxon>
        <taxon>Lepidoptera</taxon>
        <taxon>Glossata</taxon>
        <taxon>Ditrysia</taxon>
        <taxon>Pyraloidea</taxon>
        <taxon>Crambidae</taxon>
        <taxon>Pyraustinae</taxon>
        <taxon>Loxostege</taxon>
    </lineage>
</organism>
<reference evidence="3 4" key="1">
    <citation type="submission" date="2024-06" db="EMBL/GenBank/DDBJ databases">
        <title>A chromosome-level genome assembly of beet webworm, Loxostege sticticalis.</title>
        <authorList>
            <person name="Zhang Y."/>
        </authorList>
    </citation>
    <scope>NUCLEOTIDE SEQUENCE [LARGE SCALE GENOMIC DNA]</scope>
    <source>
        <strain evidence="3">AQ026</strain>
        <tissue evidence="3">Whole body</tissue>
    </source>
</reference>
<keyword evidence="2" id="KW-0812">Transmembrane</keyword>
<accession>A0ABR3HSX8</accession>
<feature type="region of interest" description="Disordered" evidence="1">
    <location>
        <begin position="81"/>
        <end position="107"/>
    </location>
</feature>
<evidence type="ECO:0000256" key="1">
    <source>
        <dbReference type="SAM" id="MobiDB-lite"/>
    </source>
</evidence>
<evidence type="ECO:0000313" key="4">
    <source>
        <dbReference type="Proteomes" id="UP001549920"/>
    </source>
</evidence>
<proteinExistence type="predicted"/>
<feature type="compositionally biased region" description="Basic residues" evidence="1">
    <location>
        <begin position="86"/>
        <end position="97"/>
    </location>
</feature>
<evidence type="ECO:0000313" key="3">
    <source>
        <dbReference type="EMBL" id="KAL0879647.1"/>
    </source>
</evidence>
<protein>
    <submittedName>
        <fullName evidence="3">Uncharacterized protein</fullName>
    </submittedName>
</protein>
<gene>
    <name evidence="3" type="ORF">ABMA27_003362</name>
</gene>
<keyword evidence="2" id="KW-0472">Membrane</keyword>
<dbReference type="EMBL" id="JBEUOH010000014">
    <property type="protein sequence ID" value="KAL0879647.1"/>
    <property type="molecule type" value="Genomic_DNA"/>
</dbReference>
<dbReference type="Proteomes" id="UP001549920">
    <property type="component" value="Unassembled WGS sequence"/>
</dbReference>